<dbReference type="InterPro" id="IPR001849">
    <property type="entry name" value="PH_domain"/>
</dbReference>
<evidence type="ECO:0000256" key="1">
    <source>
        <dbReference type="ARBA" id="ARBA00012368"/>
    </source>
</evidence>
<dbReference type="EC" id="3.1.4.11" evidence="1 6"/>
<protein>
    <recommendedName>
        <fullName evidence="1 6">Phosphoinositide phospholipase C</fullName>
        <ecNumber evidence="1 6">3.1.4.11</ecNumber>
    </recommendedName>
</protein>
<dbReference type="GO" id="GO:0048015">
    <property type="term" value="P:phosphatidylinositol-mediated signaling"/>
    <property type="evidence" value="ECO:0007669"/>
    <property type="project" value="TreeGrafter"/>
</dbReference>
<evidence type="ECO:0000256" key="6">
    <source>
        <dbReference type="RuleBase" id="RU361133"/>
    </source>
</evidence>
<dbReference type="Gene3D" id="2.30.29.30">
    <property type="entry name" value="Pleckstrin-homology domain (PH domain)/Phosphotyrosine-binding domain (PTB)"/>
    <property type="match status" value="1"/>
</dbReference>
<dbReference type="InterPro" id="IPR001711">
    <property type="entry name" value="PLipase_C_Pinositol-sp_Y"/>
</dbReference>
<accession>A0A815KKX0</accession>
<evidence type="ECO:0000256" key="4">
    <source>
        <dbReference type="ARBA" id="ARBA00023098"/>
    </source>
</evidence>
<keyword evidence="4 6" id="KW-0443">Lipid metabolism</keyword>
<dbReference type="SMART" id="SM00239">
    <property type="entry name" value="C2"/>
    <property type="match status" value="1"/>
</dbReference>
<dbReference type="CDD" id="cd08558">
    <property type="entry name" value="PI-PLCc_eukaryota"/>
    <property type="match status" value="1"/>
</dbReference>
<dbReference type="SUPFAM" id="SSF51695">
    <property type="entry name" value="PLC-like phosphodiesterases"/>
    <property type="match status" value="1"/>
</dbReference>
<dbReference type="GO" id="GO:0004435">
    <property type="term" value="F:phosphatidylinositol-4,5-bisphosphate phospholipase C activity"/>
    <property type="evidence" value="ECO:0007669"/>
    <property type="project" value="UniProtKB-EC"/>
</dbReference>
<evidence type="ECO:0000313" key="10">
    <source>
        <dbReference type="EMBL" id="CAF0985747.1"/>
    </source>
</evidence>
<evidence type="ECO:0000259" key="8">
    <source>
        <dbReference type="PROSITE" id="PS50004"/>
    </source>
</evidence>
<dbReference type="PROSITE" id="PS50004">
    <property type="entry name" value="C2"/>
    <property type="match status" value="1"/>
</dbReference>
<dbReference type="SMART" id="SM00148">
    <property type="entry name" value="PLCXc"/>
    <property type="match status" value="1"/>
</dbReference>
<dbReference type="PROSITE" id="PS50003">
    <property type="entry name" value="PH_DOMAIN"/>
    <property type="match status" value="1"/>
</dbReference>
<dbReference type="SUPFAM" id="SSF49562">
    <property type="entry name" value="C2 domain (Calcium/lipid-binding domain, CaLB)"/>
    <property type="match status" value="1"/>
</dbReference>
<keyword evidence="5" id="KW-0807">Transducer</keyword>
<dbReference type="PROSITE" id="PS50008">
    <property type="entry name" value="PIPLC_Y_DOMAIN"/>
    <property type="match status" value="1"/>
</dbReference>
<feature type="domain" description="PI-PLC Y-box" evidence="9">
    <location>
        <begin position="493"/>
        <end position="595"/>
    </location>
</feature>
<dbReference type="Proteomes" id="UP000663828">
    <property type="component" value="Unassembled WGS sequence"/>
</dbReference>
<dbReference type="Pfam" id="PF00388">
    <property type="entry name" value="PI-PLC-X"/>
    <property type="match status" value="1"/>
</dbReference>
<dbReference type="PANTHER" id="PTHR10336:SF36">
    <property type="entry name" value="1-PHOSPHATIDYLINOSITOL 4,5-BISPHOSPHATE PHOSPHODIESTERASE BETA-4"/>
    <property type="match status" value="1"/>
</dbReference>
<dbReference type="AlphaFoldDB" id="A0A815KKX0"/>
<evidence type="ECO:0000313" key="12">
    <source>
        <dbReference type="Proteomes" id="UP000663828"/>
    </source>
</evidence>
<dbReference type="Gene3D" id="2.60.40.150">
    <property type="entry name" value="C2 domain"/>
    <property type="match status" value="1"/>
</dbReference>
<feature type="domain" description="PH" evidence="7">
    <location>
        <begin position="95"/>
        <end position="128"/>
    </location>
</feature>
<dbReference type="SUPFAM" id="SSF50729">
    <property type="entry name" value="PH domain-like"/>
    <property type="match status" value="1"/>
</dbReference>
<evidence type="ECO:0000259" key="9">
    <source>
        <dbReference type="PROSITE" id="PS50008"/>
    </source>
</evidence>
<dbReference type="Gene3D" id="3.20.20.190">
    <property type="entry name" value="Phosphatidylinositol (PI) phosphodiesterase"/>
    <property type="match status" value="1"/>
</dbReference>
<proteinExistence type="predicted"/>
<evidence type="ECO:0000259" key="7">
    <source>
        <dbReference type="PROSITE" id="PS50003"/>
    </source>
</evidence>
<dbReference type="Pfam" id="PF00387">
    <property type="entry name" value="PI-PLC-Y"/>
    <property type="match status" value="1"/>
</dbReference>
<sequence length="740" mass="87630">MLTKTQEQMNELLHELKLGCVLVEQKHDGAKCFRHYYLHKSEQFVTYRQTNRTLPSPIRYYINQIDEIRVGFKTRTFNRLIQHKLLRQDDEQCAFSIFSNNYRDEVNLLANDEEMRNIWIEGLQYLIEIHSQTQQNYLTNETNWILNCFYSTTKQRSDSLSKEECRQLLIDTFNTKVSDEDFERFFQKIDKNSLVSDEFLELFHSITLRHDLYQIMKKYANNTENQTIDSIYLTAEQLLEFLQKEQNQFVLKTQKNDSKCNFTLESINTNEQVKELIQQFELNDQMKEKGHISLKGFRDLLLSDDFTLMKPWCSRCVYQDMTRPLNDYYINTSYNTYLFNNEHIGESNPESFNRILKMGCRAIQIDCYDGDHGQPIVKDNLTLAKPYLFESIIRSIQPNLFKISVYPVIIDIGNHCSNEQEFQITQILQKIFGDQLITESLLTKHSLVLPSPEDLKYKVIIRGINFPALIDEEEYFHEINENNIDDQDFVDDDEYEDAKDYVPYYQSENLSEKDFNRFVEVNSIDLIKQTLNSFLLMYPDDLQQDSSNPDPITPWNFGIQMVALDYQNDDPILSLSYGKFMDNGNCGYVLKPEYLTHISRSLFNPLNYITKPLKYSEHIFECPQRLILTIISGQFLRRTNASDPYILMSTRGIPCDQQIQKTKTFSCKSLNLEWNEIFQFDIYFPQMCLMRFDVCDHNRLAYFCLPITTMQTGYRHIHLRANNNSLTYSTLFIHVQFKPI</sequence>
<dbReference type="Pfam" id="PF16457">
    <property type="entry name" value="PH_12"/>
    <property type="match status" value="1"/>
</dbReference>
<dbReference type="InterPro" id="IPR011992">
    <property type="entry name" value="EF-hand-dom_pair"/>
</dbReference>
<dbReference type="GO" id="GO:0016042">
    <property type="term" value="P:lipid catabolic process"/>
    <property type="evidence" value="ECO:0007669"/>
    <property type="project" value="UniProtKB-KW"/>
</dbReference>
<dbReference type="Proteomes" id="UP000663852">
    <property type="component" value="Unassembled WGS sequence"/>
</dbReference>
<evidence type="ECO:0000313" key="13">
    <source>
        <dbReference type="Proteomes" id="UP000663852"/>
    </source>
</evidence>
<keyword evidence="12" id="KW-1185">Reference proteome</keyword>
<dbReference type="CDD" id="cd00275">
    <property type="entry name" value="C2_PLC_like"/>
    <property type="match status" value="1"/>
</dbReference>
<dbReference type="PRINTS" id="PR00390">
    <property type="entry name" value="PHPHLIPASEC"/>
</dbReference>
<gene>
    <name evidence="11" type="ORF">EDS130_LOCUS35674</name>
    <name evidence="10" type="ORF">XAT740_LOCUS12427</name>
</gene>
<comment type="caution">
    <text evidence="11">The sequence shown here is derived from an EMBL/GenBank/DDBJ whole genome shotgun (WGS) entry which is preliminary data.</text>
</comment>
<dbReference type="Gene3D" id="1.10.238.10">
    <property type="entry name" value="EF-hand"/>
    <property type="match status" value="2"/>
</dbReference>
<evidence type="ECO:0000313" key="11">
    <source>
        <dbReference type="EMBL" id="CAF1394799.1"/>
    </source>
</evidence>
<evidence type="ECO:0000256" key="3">
    <source>
        <dbReference type="ARBA" id="ARBA00022963"/>
    </source>
</evidence>
<dbReference type="PROSITE" id="PS50007">
    <property type="entry name" value="PIPLC_X_DOMAIN"/>
    <property type="match status" value="1"/>
</dbReference>
<reference evidence="11" key="1">
    <citation type="submission" date="2021-02" db="EMBL/GenBank/DDBJ databases">
        <authorList>
            <person name="Nowell W R."/>
        </authorList>
    </citation>
    <scope>NUCLEOTIDE SEQUENCE</scope>
</reference>
<organism evidence="11 13">
    <name type="scientific">Adineta ricciae</name>
    <name type="common">Rotifer</name>
    <dbReference type="NCBI Taxonomy" id="249248"/>
    <lineage>
        <taxon>Eukaryota</taxon>
        <taxon>Metazoa</taxon>
        <taxon>Spiralia</taxon>
        <taxon>Gnathifera</taxon>
        <taxon>Rotifera</taxon>
        <taxon>Eurotatoria</taxon>
        <taxon>Bdelloidea</taxon>
        <taxon>Adinetida</taxon>
        <taxon>Adinetidae</taxon>
        <taxon>Adineta</taxon>
    </lineage>
</organism>
<dbReference type="OrthoDB" id="269822at2759"/>
<dbReference type="EMBL" id="CAJNOJ010000317">
    <property type="protein sequence ID" value="CAF1394799.1"/>
    <property type="molecule type" value="Genomic_DNA"/>
</dbReference>
<dbReference type="InterPro" id="IPR035892">
    <property type="entry name" value="C2_domain_sf"/>
</dbReference>
<evidence type="ECO:0000256" key="2">
    <source>
        <dbReference type="ARBA" id="ARBA00022801"/>
    </source>
</evidence>
<dbReference type="EMBL" id="CAJNOR010000701">
    <property type="protein sequence ID" value="CAF0985747.1"/>
    <property type="molecule type" value="Genomic_DNA"/>
</dbReference>
<dbReference type="GO" id="GO:0051209">
    <property type="term" value="P:release of sequestered calcium ion into cytosol"/>
    <property type="evidence" value="ECO:0007669"/>
    <property type="project" value="TreeGrafter"/>
</dbReference>
<dbReference type="SMART" id="SM00149">
    <property type="entry name" value="PLCYc"/>
    <property type="match status" value="1"/>
</dbReference>
<dbReference type="InterPro" id="IPR001192">
    <property type="entry name" value="PI-PLC_fam"/>
</dbReference>
<dbReference type="InterPro" id="IPR000909">
    <property type="entry name" value="PLipase_C_PInositol-sp_X_dom"/>
</dbReference>
<dbReference type="SUPFAM" id="SSF47473">
    <property type="entry name" value="EF-hand"/>
    <property type="match status" value="1"/>
</dbReference>
<dbReference type="PANTHER" id="PTHR10336">
    <property type="entry name" value="PHOSPHOINOSITIDE-SPECIFIC PHOSPHOLIPASE C FAMILY PROTEIN"/>
    <property type="match status" value="1"/>
</dbReference>
<feature type="domain" description="C2" evidence="8">
    <location>
        <begin position="605"/>
        <end position="728"/>
    </location>
</feature>
<dbReference type="InterPro" id="IPR011993">
    <property type="entry name" value="PH-like_dom_sf"/>
</dbReference>
<dbReference type="Pfam" id="PF00168">
    <property type="entry name" value="C2"/>
    <property type="match status" value="1"/>
</dbReference>
<keyword evidence="2 6" id="KW-0378">Hydrolase</keyword>
<keyword evidence="3 6" id="KW-0442">Lipid degradation</keyword>
<dbReference type="InterPro" id="IPR017946">
    <property type="entry name" value="PLC-like_Pdiesterase_TIM-brl"/>
</dbReference>
<comment type="catalytic activity">
    <reaction evidence="6">
        <text>a 1,2-diacyl-sn-glycero-3-phospho-(1D-myo-inositol-4,5-bisphosphate) + H2O = 1D-myo-inositol 1,4,5-trisphosphate + a 1,2-diacyl-sn-glycerol + H(+)</text>
        <dbReference type="Rhea" id="RHEA:33179"/>
        <dbReference type="ChEBI" id="CHEBI:15377"/>
        <dbReference type="ChEBI" id="CHEBI:15378"/>
        <dbReference type="ChEBI" id="CHEBI:17815"/>
        <dbReference type="ChEBI" id="CHEBI:58456"/>
        <dbReference type="ChEBI" id="CHEBI:203600"/>
        <dbReference type="EC" id="3.1.4.11"/>
    </reaction>
</comment>
<dbReference type="InterPro" id="IPR000008">
    <property type="entry name" value="C2_dom"/>
</dbReference>
<evidence type="ECO:0000256" key="5">
    <source>
        <dbReference type="ARBA" id="ARBA00023224"/>
    </source>
</evidence>
<name>A0A815KKX0_ADIRI</name>